<reference evidence="1 2" key="1">
    <citation type="journal article" date="2015" name="Plant Cell">
        <title>Oil accumulation by the oleaginous diatom Fistulifera solaris as revealed by the genome and transcriptome.</title>
        <authorList>
            <person name="Tanaka T."/>
            <person name="Maeda Y."/>
            <person name="Veluchamy A."/>
            <person name="Tanaka M."/>
            <person name="Abida H."/>
            <person name="Marechal E."/>
            <person name="Bowler C."/>
            <person name="Muto M."/>
            <person name="Sunaga Y."/>
            <person name="Tanaka M."/>
            <person name="Yoshino T."/>
            <person name="Taniguchi T."/>
            <person name="Fukuda Y."/>
            <person name="Nemoto M."/>
            <person name="Matsumoto M."/>
            <person name="Wong P.S."/>
            <person name="Aburatani S."/>
            <person name="Fujibuchi W."/>
        </authorList>
    </citation>
    <scope>NUCLEOTIDE SEQUENCE [LARGE SCALE GENOMIC DNA]</scope>
    <source>
        <strain evidence="1 2">JPCC DA0580</strain>
    </source>
</reference>
<name>A0A1Z5K8D1_FISSO</name>
<dbReference type="AlphaFoldDB" id="A0A1Z5K8D1"/>
<keyword evidence="2" id="KW-1185">Reference proteome</keyword>
<dbReference type="InParanoid" id="A0A1Z5K8D1"/>
<organism evidence="1 2">
    <name type="scientific">Fistulifera solaris</name>
    <name type="common">Oleaginous diatom</name>
    <dbReference type="NCBI Taxonomy" id="1519565"/>
    <lineage>
        <taxon>Eukaryota</taxon>
        <taxon>Sar</taxon>
        <taxon>Stramenopiles</taxon>
        <taxon>Ochrophyta</taxon>
        <taxon>Bacillariophyta</taxon>
        <taxon>Bacillariophyceae</taxon>
        <taxon>Bacillariophycidae</taxon>
        <taxon>Naviculales</taxon>
        <taxon>Naviculaceae</taxon>
        <taxon>Fistulifera</taxon>
    </lineage>
</organism>
<comment type="caution">
    <text evidence="1">The sequence shown here is derived from an EMBL/GenBank/DDBJ whole genome shotgun (WGS) entry which is preliminary data.</text>
</comment>
<dbReference type="Proteomes" id="UP000198406">
    <property type="component" value="Unassembled WGS sequence"/>
</dbReference>
<gene>
    <name evidence="1" type="ORF">FisN_14Hh131</name>
</gene>
<evidence type="ECO:0000313" key="1">
    <source>
        <dbReference type="EMBL" id="GAX22509.1"/>
    </source>
</evidence>
<evidence type="ECO:0000313" key="2">
    <source>
        <dbReference type="Proteomes" id="UP000198406"/>
    </source>
</evidence>
<accession>A0A1Z5K8D1</accession>
<proteinExistence type="predicted"/>
<dbReference type="EMBL" id="BDSP01000184">
    <property type="protein sequence ID" value="GAX22509.1"/>
    <property type="molecule type" value="Genomic_DNA"/>
</dbReference>
<dbReference type="OrthoDB" id="47154at2759"/>
<protein>
    <submittedName>
        <fullName evidence="1">Uncharacterized protein</fullName>
    </submittedName>
</protein>
<sequence>MFFVSRTEPCHAPKKSAKPKEHGVIRIRIRNPQSAHTAEAFYLQIDEQKKSFPIEDILRDHFINDSILEPAMFEANQMQMDTEPTLNNEMEEDLMALADDEWLALTENEPEESPSVITPSIEHIMTGRPPNILYLSCDGKYLTDYHVLLRKQIQFFEANEEESQAAAQGRNKPIVVGQVGIRCMHCALVPPDKRSRGAVYFPSKLEGVYQMALSMSNTHLCDTCPHIPKDLQQQLIFLRDMKQVVSGTGKNAWALRAGALGVYEDGYGLRYKPTLLG</sequence>